<reference evidence="2 3" key="1">
    <citation type="journal article" date="2015" name="Int. Biodeterior. Biodegradation">
        <title>Physiological and genetic screening methods for the isolation of methyl tert-butyl ether-degrading bacteria for bioremediation purposes.</title>
        <authorList>
            <person name="Guisado I.M."/>
            <person name="Purswani J."/>
            <person name="Gonzalez Lopez J."/>
            <person name="Pozo C."/>
        </authorList>
    </citation>
    <scope>NUCLEOTIDE SEQUENCE [LARGE SCALE GENOMIC DNA]</scope>
    <source>
        <strain evidence="2 3">SH7</strain>
    </source>
</reference>
<dbReference type="InterPro" id="IPR036249">
    <property type="entry name" value="Thioredoxin-like_sf"/>
</dbReference>
<dbReference type="EMBL" id="LCZJ02000019">
    <property type="protein sequence ID" value="KTD86471.1"/>
    <property type="molecule type" value="Genomic_DNA"/>
</dbReference>
<evidence type="ECO:0000259" key="1">
    <source>
        <dbReference type="Pfam" id="PF00085"/>
    </source>
</evidence>
<name>A0A0W1AYP6_9BACL</name>
<gene>
    <name evidence="2" type="ORF">UQ64_13395</name>
</gene>
<dbReference type="OrthoDB" id="5784238at2"/>
<evidence type="ECO:0000313" key="2">
    <source>
        <dbReference type="EMBL" id="KTD86471.1"/>
    </source>
</evidence>
<organism evidence="2 3">
    <name type="scientific">Paenibacillus etheri</name>
    <dbReference type="NCBI Taxonomy" id="1306852"/>
    <lineage>
        <taxon>Bacteria</taxon>
        <taxon>Bacillati</taxon>
        <taxon>Bacillota</taxon>
        <taxon>Bacilli</taxon>
        <taxon>Bacillales</taxon>
        <taxon>Paenibacillaceae</taxon>
        <taxon>Paenibacillus</taxon>
    </lineage>
</organism>
<dbReference type="CDD" id="cd02947">
    <property type="entry name" value="TRX_family"/>
    <property type="match status" value="1"/>
</dbReference>
<sequence length="107" mass="11934">MKEMQEVELVEALKIAGEPLVVFLHTPLCGTCKAAERMLEVAAHLLPDELQMVAGNVNMLPNLVRHYRITSVPALLVASADRIDDPKIYYSMVSVERVLEYIRGVIS</sequence>
<proteinExistence type="predicted"/>
<keyword evidence="2" id="KW-0413">Isomerase</keyword>
<dbReference type="Proteomes" id="UP000054709">
    <property type="component" value="Unassembled WGS sequence"/>
</dbReference>
<feature type="domain" description="Thioredoxin" evidence="1">
    <location>
        <begin position="11"/>
        <end position="82"/>
    </location>
</feature>
<dbReference type="Pfam" id="PF00085">
    <property type="entry name" value="Thioredoxin"/>
    <property type="match status" value="1"/>
</dbReference>
<accession>A0A0W1AYP6</accession>
<protein>
    <submittedName>
        <fullName evidence="2">Thiol-disulfide isomerase</fullName>
    </submittedName>
</protein>
<dbReference type="AlphaFoldDB" id="A0A0W1AYP6"/>
<comment type="caution">
    <text evidence="2">The sequence shown here is derived from an EMBL/GenBank/DDBJ whole genome shotgun (WGS) entry which is preliminary data.</text>
</comment>
<keyword evidence="3" id="KW-1185">Reference proteome</keyword>
<dbReference type="InterPro" id="IPR013766">
    <property type="entry name" value="Thioredoxin_domain"/>
</dbReference>
<dbReference type="Gene3D" id="3.40.30.10">
    <property type="entry name" value="Glutaredoxin"/>
    <property type="match status" value="1"/>
</dbReference>
<dbReference type="SUPFAM" id="SSF52833">
    <property type="entry name" value="Thioredoxin-like"/>
    <property type="match status" value="1"/>
</dbReference>
<evidence type="ECO:0000313" key="3">
    <source>
        <dbReference type="Proteomes" id="UP000054709"/>
    </source>
</evidence>
<dbReference type="RefSeq" id="WP_060623365.1">
    <property type="nucleotide sequence ID" value="NZ_LCZJ02000019.1"/>
</dbReference>
<dbReference type="GO" id="GO:0016853">
    <property type="term" value="F:isomerase activity"/>
    <property type="evidence" value="ECO:0007669"/>
    <property type="project" value="UniProtKB-KW"/>
</dbReference>